<dbReference type="InterPro" id="IPR012556">
    <property type="entry name" value="Entericidin"/>
</dbReference>
<feature type="chain" id="PRO_5002144196" evidence="7">
    <location>
        <begin position="18"/>
        <end position="45"/>
    </location>
</feature>
<keyword evidence="5" id="KW-0564">Palmitate</keyword>
<dbReference type="AlphaFoldDB" id="A0A0C1EFL4"/>
<reference evidence="8 10" key="1">
    <citation type="submission" date="2014-12" db="EMBL/GenBank/DDBJ databases">
        <title>Genome sequence of Morococcus cerebrosus.</title>
        <authorList>
            <person name="Shin S.-K."/>
            <person name="Yi H."/>
        </authorList>
    </citation>
    <scope>NUCLEOTIDE SEQUENCE [LARGE SCALE GENOMIC DNA]</scope>
    <source>
        <strain evidence="8 10">CIP 81.93</strain>
    </source>
</reference>
<evidence type="ECO:0000256" key="5">
    <source>
        <dbReference type="ARBA" id="ARBA00023139"/>
    </source>
</evidence>
<dbReference type="Pfam" id="PF08085">
    <property type="entry name" value="Entericidin"/>
    <property type="match status" value="1"/>
</dbReference>
<dbReference type="EMBL" id="JUFZ01000026">
    <property type="protein sequence ID" value="KIC10819.1"/>
    <property type="molecule type" value="Genomic_DNA"/>
</dbReference>
<proteinExistence type="inferred from homology"/>
<gene>
    <name evidence="8" type="ORF">MCC93_06390</name>
    <name evidence="9" type="ORF">MON37_05515</name>
</gene>
<evidence type="ECO:0000256" key="4">
    <source>
        <dbReference type="ARBA" id="ARBA00023136"/>
    </source>
</evidence>
<reference evidence="9 11" key="2">
    <citation type="submission" date="2022-03" db="EMBL/GenBank/DDBJ databases">
        <title>Genome sequencing of Morococcus cerebrosus.</title>
        <authorList>
            <person name="Baek M.-G."/>
            <person name="Yi H."/>
        </authorList>
    </citation>
    <scope>NUCLEOTIDE SEQUENCE [LARGE SCALE GENOMIC DNA]</scope>
    <source>
        <strain evidence="9 11">CIP 81.93</strain>
    </source>
</reference>
<organism evidence="8 10">
    <name type="scientific">Morococcus cerebrosus</name>
    <dbReference type="NCBI Taxonomy" id="1056807"/>
    <lineage>
        <taxon>Bacteria</taxon>
        <taxon>Pseudomonadati</taxon>
        <taxon>Pseudomonadota</taxon>
        <taxon>Betaproteobacteria</taxon>
        <taxon>Neisseriales</taxon>
        <taxon>Neisseriaceae</taxon>
        <taxon>Morococcus</taxon>
    </lineage>
</organism>
<evidence type="ECO:0000256" key="6">
    <source>
        <dbReference type="ARBA" id="ARBA00023288"/>
    </source>
</evidence>
<dbReference type="GO" id="GO:0016020">
    <property type="term" value="C:membrane"/>
    <property type="evidence" value="ECO:0007669"/>
    <property type="project" value="InterPro"/>
</dbReference>
<dbReference type="EMBL" id="CP094242">
    <property type="protein sequence ID" value="UNV88376.1"/>
    <property type="molecule type" value="Genomic_DNA"/>
</dbReference>
<dbReference type="Proteomes" id="UP000031390">
    <property type="component" value="Unassembled WGS sequence"/>
</dbReference>
<dbReference type="GO" id="GO:0009636">
    <property type="term" value="P:response to toxic substance"/>
    <property type="evidence" value="ECO:0007669"/>
    <property type="project" value="InterPro"/>
</dbReference>
<accession>A0A0C1EFL4</accession>
<feature type="signal peptide" evidence="7">
    <location>
        <begin position="1"/>
        <end position="17"/>
    </location>
</feature>
<dbReference type="RefSeq" id="WP_003742168.1">
    <property type="nucleotide sequence ID" value="NZ_CP094242.1"/>
</dbReference>
<evidence type="ECO:0000313" key="11">
    <source>
        <dbReference type="Proteomes" id="UP000829504"/>
    </source>
</evidence>
<dbReference type="PROSITE" id="PS51257">
    <property type="entry name" value="PROKAR_LIPOPROTEIN"/>
    <property type="match status" value="1"/>
</dbReference>
<evidence type="ECO:0000256" key="1">
    <source>
        <dbReference type="ARBA" id="ARBA00010296"/>
    </source>
</evidence>
<keyword evidence="6 9" id="KW-0449">Lipoprotein</keyword>
<protein>
    <submittedName>
        <fullName evidence="8 9">Entericidin</fullName>
    </submittedName>
</protein>
<name>A0A0C1EFL4_9NEIS</name>
<evidence type="ECO:0000256" key="3">
    <source>
        <dbReference type="ARBA" id="ARBA00022729"/>
    </source>
</evidence>
<keyword evidence="4" id="KW-0472">Membrane</keyword>
<dbReference type="PATRIC" id="fig|1056807.3.peg.614"/>
<evidence type="ECO:0000313" key="9">
    <source>
        <dbReference type="EMBL" id="UNV88376.1"/>
    </source>
</evidence>
<evidence type="ECO:0000256" key="7">
    <source>
        <dbReference type="SAM" id="SignalP"/>
    </source>
</evidence>
<keyword evidence="2" id="KW-1003">Cell membrane</keyword>
<evidence type="ECO:0000256" key="2">
    <source>
        <dbReference type="ARBA" id="ARBA00022475"/>
    </source>
</evidence>
<dbReference type="Proteomes" id="UP000829504">
    <property type="component" value="Chromosome"/>
</dbReference>
<comment type="similarity">
    <text evidence="1">Belongs to the EcnA/EcnB lipoprotein family.</text>
</comment>
<evidence type="ECO:0000313" key="10">
    <source>
        <dbReference type="Proteomes" id="UP000031390"/>
    </source>
</evidence>
<evidence type="ECO:0000313" key="8">
    <source>
        <dbReference type="EMBL" id="KIC10819.1"/>
    </source>
</evidence>
<sequence length="45" mass="4523">MKKFALIALTAMTLLSACNTISGMGKDVSAAGNAVSGSAESVKNY</sequence>
<dbReference type="GeneID" id="64349976"/>
<keyword evidence="3 7" id="KW-0732">Signal</keyword>
<keyword evidence="11" id="KW-1185">Reference proteome</keyword>